<accession>A0AAI8TZU7</accession>
<reference evidence="1" key="1">
    <citation type="submission" date="2023-03" db="EMBL/GenBank/DDBJ databases">
        <title>Draft genome sequence of a Mycolicibacterium mageritense strain H4_3_1 isolated from a hybrid biological-inorganic system reactor.</title>
        <authorList>
            <person name="Feng X."/>
            <person name="Kazama D."/>
            <person name="Sato K."/>
            <person name="Kobayashi H."/>
        </authorList>
    </citation>
    <scope>NUCLEOTIDE SEQUENCE</scope>
    <source>
        <strain evidence="1">H4_3_1</strain>
    </source>
</reference>
<gene>
    <name evidence="1" type="ORF">hbim_05353</name>
</gene>
<dbReference type="AlphaFoldDB" id="A0AAI8TZU7"/>
<organism evidence="1 2">
    <name type="scientific">Mycolicibacterium mageritense</name>
    <name type="common">Mycobacterium mageritense</name>
    <dbReference type="NCBI Taxonomy" id="53462"/>
    <lineage>
        <taxon>Bacteria</taxon>
        <taxon>Bacillati</taxon>
        <taxon>Actinomycetota</taxon>
        <taxon>Actinomycetes</taxon>
        <taxon>Mycobacteriales</taxon>
        <taxon>Mycobacteriaceae</taxon>
        <taxon>Mycolicibacterium</taxon>
    </lineage>
</organism>
<evidence type="ECO:0000313" key="2">
    <source>
        <dbReference type="Proteomes" id="UP001241092"/>
    </source>
</evidence>
<proteinExistence type="predicted"/>
<dbReference type="EMBL" id="AP027452">
    <property type="protein sequence ID" value="BDY31401.1"/>
    <property type="molecule type" value="Genomic_DNA"/>
</dbReference>
<sequence>MSRIAIIVDGNTVMDSQVTLRQGELPNLDDIRKTLTPANGTFQPWSATIIGTLGAELLIAKAGGTIPNTTITVTTRDTGWTLDVEHAT</sequence>
<protein>
    <submittedName>
        <fullName evidence="1">Uncharacterized protein</fullName>
    </submittedName>
</protein>
<dbReference type="Proteomes" id="UP001241092">
    <property type="component" value="Chromosome"/>
</dbReference>
<dbReference type="RefSeq" id="WP_286211768.1">
    <property type="nucleotide sequence ID" value="NZ_AP027452.1"/>
</dbReference>
<name>A0AAI8TZU7_MYCME</name>
<evidence type="ECO:0000313" key="1">
    <source>
        <dbReference type="EMBL" id="BDY31401.1"/>
    </source>
</evidence>